<evidence type="ECO:0008006" key="2">
    <source>
        <dbReference type="Google" id="ProtNLM"/>
    </source>
</evidence>
<protein>
    <recommendedName>
        <fullName evidence="2">Transcriptional regulator TetR C-terminal Firmicutes type domain-containing protein</fullName>
    </recommendedName>
</protein>
<evidence type="ECO:0000313" key="1">
    <source>
        <dbReference type="EMBL" id="MPN62665.1"/>
    </source>
</evidence>
<gene>
    <name evidence="1" type="ORF">SDC9_210417</name>
</gene>
<dbReference type="EMBL" id="VSSQ01141009">
    <property type="protein sequence ID" value="MPN62665.1"/>
    <property type="molecule type" value="Genomic_DNA"/>
</dbReference>
<dbReference type="AlphaFoldDB" id="A0A645JG52"/>
<reference evidence="1" key="1">
    <citation type="submission" date="2019-08" db="EMBL/GenBank/DDBJ databases">
        <authorList>
            <person name="Kucharzyk K."/>
            <person name="Murdoch R.W."/>
            <person name="Higgins S."/>
            <person name="Loffler F."/>
        </authorList>
    </citation>
    <scope>NUCLEOTIDE SEQUENCE</scope>
</reference>
<name>A0A645JG52_9ZZZZ</name>
<proteinExistence type="predicted"/>
<accession>A0A645JG52</accession>
<sequence>MPEDTQMAFANIRSIMAYHFSKVIEREGQNQAIKSISLHLMFNTWMGLLHYYLLNKDFFSPDQPLLPRYGPELIGAFAALIKK</sequence>
<organism evidence="1">
    <name type="scientific">bioreactor metagenome</name>
    <dbReference type="NCBI Taxonomy" id="1076179"/>
    <lineage>
        <taxon>unclassified sequences</taxon>
        <taxon>metagenomes</taxon>
        <taxon>ecological metagenomes</taxon>
    </lineage>
</organism>
<comment type="caution">
    <text evidence="1">The sequence shown here is derived from an EMBL/GenBank/DDBJ whole genome shotgun (WGS) entry which is preliminary data.</text>
</comment>